<evidence type="ECO:0000256" key="1">
    <source>
        <dbReference type="SAM" id="SignalP"/>
    </source>
</evidence>
<protein>
    <recommendedName>
        <fullName evidence="4">Lipoprotein</fullName>
    </recommendedName>
</protein>
<dbReference type="Proteomes" id="UP000245168">
    <property type="component" value="Unassembled WGS sequence"/>
</dbReference>
<feature type="chain" id="PRO_5015488518" description="Lipoprotein" evidence="1">
    <location>
        <begin position="19"/>
        <end position="194"/>
    </location>
</feature>
<dbReference type="OrthoDB" id="7172430at2"/>
<name>A0A2U2BRS9_9PROT</name>
<dbReference type="RefSeq" id="WP_109253425.1">
    <property type="nucleotide sequence ID" value="NZ_QEXV01000005.1"/>
</dbReference>
<reference evidence="3" key="1">
    <citation type="submission" date="2018-05" db="EMBL/GenBank/DDBJ databases">
        <authorList>
            <person name="Liu B.-T."/>
        </authorList>
    </citation>
    <scope>NUCLEOTIDE SEQUENCE [LARGE SCALE GENOMIC DNA]</scope>
    <source>
        <strain evidence="3">WD6-1</strain>
    </source>
</reference>
<organism evidence="2 3">
    <name type="scientific">Marinicauda salina</name>
    <dbReference type="NCBI Taxonomy" id="2135793"/>
    <lineage>
        <taxon>Bacteria</taxon>
        <taxon>Pseudomonadati</taxon>
        <taxon>Pseudomonadota</taxon>
        <taxon>Alphaproteobacteria</taxon>
        <taxon>Maricaulales</taxon>
        <taxon>Maricaulaceae</taxon>
        <taxon>Marinicauda</taxon>
    </lineage>
</organism>
<dbReference type="PROSITE" id="PS51257">
    <property type="entry name" value="PROKAR_LIPOPROTEIN"/>
    <property type="match status" value="1"/>
</dbReference>
<keyword evidence="3" id="KW-1185">Reference proteome</keyword>
<proteinExistence type="predicted"/>
<evidence type="ECO:0000313" key="3">
    <source>
        <dbReference type="Proteomes" id="UP000245168"/>
    </source>
</evidence>
<comment type="caution">
    <text evidence="2">The sequence shown here is derived from an EMBL/GenBank/DDBJ whole genome shotgun (WGS) entry which is preliminary data.</text>
</comment>
<dbReference type="EMBL" id="QEXV01000005">
    <property type="protein sequence ID" value="PWE16702.1"/>
    <property type="molecule type" value="Genomic_DNA"/>
</dbReference>
<dbReference type="AlphaFoldDB" id="A0A2U2BRS9"/>
<evidence type="ECO:0008006" key="4">
    <source>
        <dbReference type="Google" id="ProtNLM"/>
    </source>
</evidence>
<feature type="signal peptide" evidence="1">
    <location>
        <begin position="1"/>
        <end position="18"/>
    </location>
</feature>
<keyword evidence="1" id="KW-0732">Signal</keyword>
<sequence length="194" mass="20475">MMRAIIATAAALTLTACAAGPSLVEPGRYAGAESYTIALDREWTLMPAGVDRRVTVDYLTVDGPLLNMVFVAGGIEDGEGIVRERNEEQPVPAFRSGMSELELAEFVADSLAALEFHDVETADIRPQDLAGTPGVRMDLAATLESGLVIRGTALAAASDGALDLILFVAPGEHYYEAYADDVEAIMRSAARSAA</sequence>
<evidence type="ECO:0000313" key="2">
    <source>
        <dbReference type="EMBL" id="PWE16702.1"/>
    </source>
</evidence>
<accession>A0A2U2BRS9</accession>
<gene>
    <name evidence="2" type="ORF">DDZ18_10860</name>
</gene>